<comment type="catalytic activity">
    <reaction evidence="4">
        <text>N(1)-(5-phospho-beta-D-ribosyl)glycinamide + (6R)-10-formyltetrahydrofolate = N(2)-formyl-N(1)-(5-phospho-beta-D-ribosyl)glycinamide + (6S)-5,6,7,8-tetrahydrofolate + H(+)</text>
        <dbReference type="Rhea" id="RHEA:15053"/>
        <dbReference type="ChEBI" id="CHEBI:15378"/>
        <dbReference type="ChEBI" id="CHEBI:57453"/>
        <dbReference type="ChEBI" id="CHEBI:143788"/>
        <dbReference type="ChEBI" id="CHEBI:147286"/>
        <dbReference type="ChEBI" id="CHEBI:195366"/>
        <dbReference type="EC" id="2.1.2.2"/>
    </reaction>
</comment>
<protein>
    <recommendedName>
        <fullName evidence="4">Phosphoribosylglycinamide formyltransferase</fullName>
        <ecNumber evidence="4">2.1.2.2</ecNumber>
    </recommendedName>
    <alternativeName>
        <fullName evidence="4">5'-phosphoribosylglycinamide transformylase</fullName>
    </alternativeName>
    <alternativeName>
        <fullName evidence="4">GAR transformylase</fullName>
        <shortName evidence="4">GART</shortName>
    </alternativeName>
</protein>
<feature type="binding site" evidence="4">
    <location>
        <position position="64"/>
    </location>
    <ligand>
        <name>(6R)-10-formyltetrahydrofolate</name>
        <dbReference type="ChEBI" id="CHEBI:195366"/>
    </ligand>
</feature>
<evidence type="ECO:0000313" key="6">
    <source>
        <dbReference type="EMBL" id="GEK37842.1"/>
    </source>
</evidence>
<keyword evidence="2 4" id="KW-0808">Transferase</keyword>
<dbReference type="Gene3D" id="3.40.50.170">
    <property type="entry name" value="Formyl transferase, N-terminal domain"/>
    <property type="match status" value="1"/>
</dbReference>
<evidence type="ECO:0000313" key="8">
    <source>
        <dbReference type="Proteomes" id="UP000078516"/>
    </source>
</evidence>
<dbReference type="EMBL" id="BJUG01000012">
    <property type="protein sequence ID" value="GEK37842.1"/>
    <property type="molecule type" value="Genomic_DNA"/>
</dbReference>
<dbReference type="PANTHER" id="PTHR43369:SF2">
    <property type="entry name" value="PHOSPHORIBOSYLGLYCINAMIDE FORMYLTRANSFERASE"/>
    <property type="match status" value="1"/>
</dbReference>
<dbReference type="EC" id="2.1.2.2" evidence="4"/>
<accession>A0A179EVF4</accession>
<evidence type="ECO:0000256" key="4">
    <source>
        <dbReference type="HAMAP-Rule" id="MF_01930"/>
    </source>
</evidence>
<feature type="site" description="Raises pKa of active site His" evidence="4">
    <location>
        <position position="144"/>
    </location>
</feature>
<feature type="domain" description="Formyl transferase N-terminal" evidence="5">
    <location>
        <begin position="1"/>
        <end position="180"/>
    </location>
</feature>
<feature type="binding site" evidence="4">
    <location>
        <position position="106"/>
    </location>
    <ligand>
        <name>(6R)-10-formyltetrahydrofolate</name>
        <dbReference type="ChEBI" id="CHEBI:195366"/>
    </ligand>
</feature>
<feature type="binding site" evidence="4">
    <location>
        <begin position="11"/>
        <end position="13"/>
    </location>
    <ligand>
        <name>N(1)-(5-phospho-beta-D-ribosyl)glycinamide</name>
        <dbReference type="ChEBI" id="CHEBI:143788"/>
    </ligand>
</feature>
<dbReference type="PANTHER" id="PTHR43369">
    <property type="entry name" value="PHOSPHORIBOSYLGLYCINAMIDE FORMYLTRANSFERASE"/>
    <property type="match status" value="1"/>
</dbReference>
<comment type="similarity">
    <text evidence="4">Belongs to the GART family.</text>
</comment>
<name>A0A179EVF4_ENTTH</name>
<dbReference type="RefSeq" id="WP_067481190.1">
    <property type="nucleotide sequence ID" value="NZ_BJUG01000012.1"/>
</dbReference>
<dbReference type="EMBL" id="LWMN01000001">
    <property type="protein sequence ID" value="OAQ57132.1"/>
    <property type="molecule type" value="Genomic_DNA"/>
</dbReference>
<dbReference type="KEGG" id="eth:CK496_07860"/>
<dbReference type="GO" id="GO:0004644">
    <property type="term" value="F:phosphoribosylglycinamide formyltransferase activity"/>
    <property type="evidence" value="ECO:0007669"/>
    <property type="project" value="UniProtKB-UniRule"/>
</dbReference>
<evidence type="ECO:0000313" key="9">
    <source>
        <dbReference type="Proteomes" id="UP000321361"/>
    </source>
</evidence>
<sequence>MKLAIFASGNGSNFQALVTNLREKKLAVTFDWLFCDQPEAYVLQRAEELGVPASQFSPKDFANKVAYEQEILRQLRERKIDLVILAGYMRIVGPTLLTAFENKIVNIHPSLLPNFPGLHGIRDAYEAGVATTGVTVHLIDAGVDTGPIIRQEKVEIEPTDTLEILEQKIHAVEHRIYPEIVEEMIKNGGYLK</sequence>
<comment type="caution">
    <text evidence="7">The sequence shown here is derived from an EMBL/GenBank/DDBJ whole genome shotgun (WGS) entry which is preliminary data.</text>
</comment>
<dbReference type="GO" id="GO:0006189">
    <property type="term" value="P:'de novo' IMP biosynthetic process"/>
    <property type="evidence" value="ECO:0007669"/>
    <property type="project" value="UniProtKB-UniRule"/>
</dbReference>
<reference evidence="6 9" key="2">
    <citation type="submission" date="2019-07" db="EMBL/GenBank/DDBJ databases">
        <title>Whole genome shotgun sequence of Enterococcus thailandicus NBRC 101867.</title>
        <authorList>
            <person name="Hosoyama A."/>
            <person name="Uohara A."/>
            <person name="Ohji S."/>
            <person name="Ichikawa N."/>
        </authorList>
    </citation>
    <scope>NUCLEOTIDE SEQUENCE [LARGE SCALE GENOMIC DNA]</scope>
    <source>
        <strain evidence="6 9">NBRC 101867</strain>
    </source>
</reference>
<dbReference type="GeneID" id="77487554"/>
<organism evidence="7 8">
    <name type="scientific">Enterococcus thailandicus</name>
    <dbReference type="NCBI Taxonomy" id="417368"/>
    <lineage>
        <taxon>Bacteria</taxon>
        <taxon>Bacillati</taxon>
        <taxon>Bacillota</taxon>
        <taxon>Bacilli</taxon>
        <taxon>Lactobacillales</taxon>
        <taxon>Enterococcaceae</taxon>
        <taxon>Enterococcus</taxon>
    </lineage>
</organism>
<dbReference type="UniPathway" id="UPA00074">
    <property type="reaction ID" value="UER00126"/>
</dbReference>
<dbReference type="Proteomes" id="UP000321361">
    <property type="component" value="Unassembled WGS sequence"/>
</dbReference>
<comment type="pathway">
    <text evidence="1 4">Purine metabolism; IMP biosynthesis via de novo pathway; N(2)-formyl-N(1)-(5-phospho-D-ribosyl)glycinamide from N(1)-(5-phospho-D-ribosyl)glycinamide (10-formyl THF route): step 1/1.</text>
</comment>
<dbReference type="InterPro" id="IPR036477">
    <property type="entry name" value="Formyl_transf_N_sf"/>
</dbReference>
<evidence type="ECO:0000313" key="7">
    <source>
        <dbReference type="EMBL" id="OAQ57132.1"/>
    </source>
</evidence>
<dbReference type="OrthoDB" id="9806170at2"/>
<proteinExistence type="inferred from homology"/>
<dbReference type="AlphaFoldDB" id="A0A179EVF4"/>
<dbReference type="SUPFAM" id="SSF53328">
    <property type="entry name" value="Formyltransferase"/>
    <property type="match status" value="1"/>
</dbReference>
<dbReference type="InterPro" id="IPR002376">
    <property type="entry name" value="Formyl_transf_N"/>
</dbReference>
<evidence type="ECO:0000259" key="5">
    <source>
        <dbReference type="Pfam" id="PF00551"/>
    </source>
</evidence>
<comment type="function">
    <text evidence="4">Catalyzes the transfer of a formyl group from 10-formyltetrahydrofolate to 5-phospho-ribosyl-glycinamide (GAR), producing 5-phospho-ribosyl-N-formylglycinamide (FGAR) and tetrahydrofolate.</text>
</comment>
<evidence type="ECO:0000256" key="3">
    <source>
        <dbReference type="ARBA" id="ARBA00022755"/>
    </source>
</evidence>
<dbReference type="InterPro" id="IPR004607">
    <property type="entry name" value="GART"/>
</dbReference>
<dbReference type="FunFam" id="3.40.50.170:FF:000007">
    <property type="entry name" value="Phosphoribosylglycinamide formyltransferase"/>
    <property type="match status" value="1"/>
</dbReference>
<dbReference type="NCBIfam" id="TIGR00639">
    <property type="entry name" value="PurN"/>
    <property type="match status" value="1"/>
</dbReference>
<keyword evidence="8" id="KW-1185">Reference proteome</keyword>
<evidence type="ECO:0000256" key="2">
    <source>
        <dbReference type="ARBA" id="ARBA00022679"/>
    </source>
</evidence>
<gene>
    <name evidence="4 6" type="primary">purN</name>
    <name evidence="7" type="ORF">A6E74_01820</name>
    <name evidence="6" type="ORF">ETH01_21290</name>
</gene>
<dbReference type="CDD" id="cd08645">
    <property type="entry name" value="FMT_core_GART"/>
    <property type="match status" value="1"/>
</dbReference>
<dbReference type="Pfam" id="PF00551">
    <property type="entry name" value="Formyl_trans_N"/>
    <property type="match status" value="1"/>
</dbReference>
<feature type="active site" description="Proton donor" evidence="4">
    <location>
        <position position="108"/>
    </location>
</feature>
<dbReference type="Proteomes" id="UP000078516">
    <property type="component" value="Unassembled WGS sequence"/>
</dbReference>
<dbReference type="GO" id="GO:0005829">
    <property type="term" value="C:cytosol"/>
    <property type="evidence" value="ECO:0007669"/>
    <property type="project" value="TreeGrafter"/>
</dbReference>
<reference evidence="7 8" key="1">
    <citation type="submission" date="2016-04" db="EMBL/GenBank/DDBJ databases">
        <title>Draft genome of an Enterococcus thailandicus strain isolated from bovine feces.</title>
        <authorList>
            <person name="Beukers A.G."/>
            <person name="Zaheer R."/>
            <person name="Goji N."/>
            <person name="Cook S.R."/>
            <person name="Amoako K."/>
            <person name="Chaves A.V."/>
            <person name="Ward M.P."/>
            <person name="Mcallister T.A."/>
        </authorList>
    </citation>
    <scope>NUCLEOTIDE SEQUENCE [LARGE SCALE GENOMIC DNA]</scope>
    <source>
        <strain evidence="7 8">F0711D 46</strain>
    </source>
</reference>
<feature type="binding site" evidence="4">
    <location>
        <begin position="89"/>
        <end position="92"/>
    </location>
    <ligand>
        <name>(6R)-10-formyltetrahydrofolate</name>
        <dbReference type="ChEBI" id="CHEBI:195366"/>
    </ligand>
</feature>
<dbReference type="HAMAP" id="MF_01930">
    <property type="entry name" value="PurN"/>
    <property type="match status" value="1"/>
</dbReference>
<keyword evidence="3 4" id="KW-0658">Purine biosynthesis</keyword>
<evidence type="ECO:0000256" key="1">
    <source>
        <dbReference type="ARBA" id="ARBA00005054"/>
    </source>
</evidence>